<evidence type="ECO:0000313" key="4">
    <source>
        <dbReference type="Proteomes" id="UP000058613"/>
    </source>
</evidence>
<name>A0A0P0N2P3_9CREN</name>
<evidence type="ECO:0000313" key="2">
    <source>
        <dbReference type="EMBL" id="ALL00719.1"/>
    </source>
</evidence>
<sequence length="89" mass="9838">MIEIVAAAGVVIGFIYALTQKKSLREAVIYAFAGGVILPIVYMVAKLAVTVIVFLMKILVLIAILALLYTLLRGFLREVREGYNRAKRP</sequence>
<proteinExistence type="predicted"/>
<keyword evidence="1" id="KW-0472">Membrane</keyword>
<accession>A0A0P0N2P3</accession>
<keyword evidence="5" id="KW-1185">Reference proteome</keyword>
<reference evidence="3 5" key="2">
    <citation type="submission" date="2017-05" db="EMBL/GenBank/DDBJ databases">
        <title>The draft genome of the hyperthermophilic archaeon 'Pyrodictium delaneyi strain Hulk', an iron and nitrate reducer, reveals the capacity for sulfate reduction.</title>
        <authorList>
            <person name="Demey L.M."/>
            <person name="Miller C."/>
            <person name="Manzella M."/>
            <person name="Reguera G."/>
            <person name="Kashefi K."/>
        </authorList>
    </citation>
    <scope>NUCLEOTIDE SEQUENCE [LARGE SCALE GENOMIC DNA]</scope>
    <source>
        <strain evidence="3 5">Hulk</strain>
    </source>
</reference>
<dbReference type="STRING" id="1273541.Pyrde_0669"/>
<keyword evidence="1" id="KW-0812">Transmembrane</keyword>
<dbReference type="KEGG" id="pdl:Pyrde_0669"/>
<dbReference type="EMBL" id="NCQP01000007">
    <property type="protein sequence ID" value="OWJ54160.1"/>
    <property type="molecule type" value="Genomic_DNA"/>
</dbReference>
<reference evidence="2 4" key="1">
    <citation type="submission" date="2015-10" db="EMBL/GenBank/DDBJ databases">
        <title>Complete genome sequence of hyperthermophilic archaeon Pyrodictium delaneyi Su06.</title>
        <authorList>
            <person name="Jung J.-H."/>
            <person name="Lin J."/>
            <person name="Holden J.F."/>
            <person name="Park C.-S."/>
        </authorList>
    </citation>
    <scope>NUCLEOTIDE SEQUENCE [LARGE SCALE GENOMIC DNA]</scope>
    <source>
        <strain evidence="2 4">Su06</strain>
    </source>
</reference>
<dbReference type="RefSeq" id="WP_055408204.1">
    <property type="nucleotide sequence ID" value="NZ_CP013011.1"/>
</dbReference>
<dbReference type="Proteomes" id="UP000058613">
    <property type="component" value="Chromosome"/>
</dbReference>
<evidence type="ECO:0000313" key="3">
    <source>
        <dbReference type="EMBL" id="OWJ54160.1"/>
    </source>
</evidence>
<evidence type="ECO:0000256" key="1">
    <source>
        <dbReference type="SAM" id="Phobius"/>
    </source>
</evidence>
<keyword evidence="1" id="KW-1133">Transmembrane helix</keyword>
<dbReference type="Proteomes" id="UP000196694">
    <property type="component" value="Unassembled WGS sequence"/>
</dbReference>
<evidence type="ECO:0000313" key="5">
    <source>
        <dbReference type="Proteomes" id="UP000196694"/>
    </source>
</evidence>
<feature type="transmembrane region" description="Helical" evidence="1">
    <location>
        <begin position="27"/>
        <end position="45"/>
    </location>
</feature>
<dbReference type="EMBL" id="CP013011">
    <property type="protein sequence ID" value="ALL00719.1"/>
    <property type="molecule type" value="Genomic_DNA"/>
</dbReference>
<gene>
    <name evidence="3" type="ORF">Pdsh_09955</name>
    <name evidence="2" type="ORF">Pyrde_0669</name>
</gene>
<protein>
    <submittedName>
        <fullName evidence="2">Uncharacterized protein</fullName>
    </submittedName>
</protein>
<feature type="transmembrane region" description="Helical" evidence="1">
    <location>
        <begin position="51"/>
        <end position="72"/>
    </location>
</feature>
<dbReference type="GeneID" id="26099005"/>
<organism evidence="2 4">
    <name type="scientific">Pyrodictium delaneyi</name>
    <dbReference type="NCBI Taxonomy" id="1273541"/>
    <lineage>
        <taxon>Archaea</taxon>
        <taxon>Thermoproteota</taxon>
        <taxon>Thermoprotei</taxon>
        <taxon>Desulfurococcales</taxon>
        <taxon>Pyrodictiaceae</taxon>
        <taxon>Pyrodictium</taxon>
    </lineage>
</organism>
<dbReference type="AlphaFoldDB" id="A0A0P0N2P3"/>